<feature type="short sequence motif" description="Interaction with polymerase core subunit RpoC" evidence="6">
    <location>
        <begin position="45"/>
        <end position="48"/>
    </location>
</feature>
<dbReference type="Proteomes" id="UP001321450">
    <property type="component" value="Chromosome"/>
</dbReference>
<keyword evidence="5 6" id="KW-0804">Transcription</keyword>
<evidence type="ECO:0000256" key="4">
    <source>
        <dbReference type="ARBA" id="ARBA00023125"/>
    </source>
</evidence>
<evidence type="ECO:0000313" key="11">
    <source>
        <dbReference type="Proteomes" id="UP001321450"/>
    </source>
</evidence>
<keyword evidence="10" id="KW-0966">Cell projection</keyword>
<dbReference type="InterPro" id="IPR014284">
    <property type="entry name" value="RNA_pol_sigma-70_dom"/>
</dbReference>
<dbReference type="Pfam" id="PF04542">
    <property type="entry name" value="Sigma70_r2"/>
    <property type="match status" value="1"/>
</dbReference>
<gene>
    <name evidence="6" type="primary">fliA</name>
    <name evidence="10" type="ORF">MIN45_P1579</name>
</gene>
<keyword evidence="11" id="KW-1185">Reference proteome</keyword>
<dbReference type="SUPFAM" id="SSF88659">
    <property type="entry name" value="Sigma3 and sigma4 domains of RNA polymerase sigma factors"/>
    <property type="match status" value="2"/>
</dbReference>
<dbReference type="CDD" id="cd06171">
    <property type="entry name" value="Sigma70_r4"/>
    <property type="match status" value="1"/>
</dbReference>
<proteinExistence type="inferred from homology"/>
<dbReference type="PRINTS" id="PR00046">
    <property type="entry name" value="SIGMA70FCT"/>
</dbReference>
<comment type="caution">
    <text evidence="6">Lacks conserved residue(s) required for the propagation of feature annotation.</text>
</comment>
<dbReference type="FunFam" id="1.10.1740.10:FF:000002">
    <property type="entry name" value="RNA polymerase sigma factor FliA"/>
    <property type="match status" value="1"/>
</dbReference>
<dbReference type="RefSeq" id="WP_286291501.1">
    <property type="nucleotide sequence ID" value="NZ_AP024718.1"/>
</dbReference>
<dbReference type="PANTHER" id="PTHR30385">
    <property type="entry name" value="SIGMA FACTOR F FLAGELLAR"/>
    <property type="match status" value="1"/>
</dbReference>
<feature type="region of interest" description="Sigma-70 factor domain-2" evidence="6">
    <location>
        <begin position="18"/>
        <end position="90"/>
    </location>
</feature>
<sequence length="243" mass="27466">MKGAAAYAQVQALDFDTVVSRYTPLVQRIAHHLKGRLPASVQIDDLIQAGMIGLLEASRQYDASQGASFETYAGIRIRGAMLDEVRRYDWTPRSVHRKAREISEAMYRIERRTGRDARDTEVAEELGISLDEYHKILRDAVGCRLFSIEELSEAGDAFLEDHSHGDAELPVEQLSRERFKAALADAIASLPERERLSISLYYEEEMNLKEIGQVLGVSESRVCQINSQALLRLRARMRDWIGG</sequence>
<evidence type="ECO:0000259" key="8">
    <source>
        <dbReference type="Pfam" id="PF04542"/>
    </source>
</evidence>
<comment type="similarity">
    <text evidence="6">Belongs to the sigma-70 factor family. FliA subfamily.</text>
</comment>
<dbReference type="HAMAP" id="MF_00962">
    <property type="entry name" value="Sigma70_FliA"/>
    <property type="match status" value="1"/>
</dbReference>
<dbReference type="GO" id="GO:0003899">
    <property type="term" value="F:DNA-directed RNA polymerase activity"/>
    <property type="evidence" value="ECO:0007669"/>
    <property type="project" value="InterPro"/>
</dbReference>
<evidence type="ECO:0000256" key="1">
    <source>
        <dbReference type="ARBA" id="ARBA00022490"/>
    </source>
</evidence>
<dbReference type="InterPro" id="IPR013324">
    <property type="entry name" value="RNA_pol_sigma_r3/r4-like"/>
</dbReference>
<dbReference type="GO" id="GO:0003677">
    <property type="term" value="F:DNA binding"/>
    <property type="evidence" value="ECO:0007669"/>
    <property type="project" value="UniProtKB-UniRule"/>
</dbReference>
<dbReference type="NCBIfam" id="NF005413">
    <property type="entry name" value="PRK06986.1"/>
    <property type="match status" value="1"/>
</dbReference>
<evidence type="ECO:0000256" key="5">
    <source>
        <dbReference type="ARBA" id="ARBA00023163"/>
    </source>
</evidence>
<evidence type="ECO:0000256" key="3">
    <source>
        <dbReference type="ARBA" id="ARBA00023082"/>
    </source>
</evidence>
<keyword evidence="4 6" id="KW-0238">DNA-binding</keyword>
<keyword evidence="1 6" id="KW-0963">Cytoplasm</keyword>
<evidence type="ECO:0000256" key="2">
    <source>
        <dbReference type="ARBA" id="ARBA00023015"/>
    </source>
</evidence>
<dbReference type="Pfam" id="PF04545">
    <property type="entry name" value="Sigma70_r4"/>
    <property type="match status" value="1"/>
</dbReference>
<dbReference type="GO" id="GO:0005737">
    <property type="term" value="C:cytoplasm"/>
    <property type="evidence" value="ECO:0007669"/>
    <property type="project" value="UniProtKB-SubCell"/>
</dbReference>
<dbReference type="EMBL" id="AP024718">
    <property type="protein sequence ID" value="BCX89209.1"/>
    <property type="molecule type" value="Genomic_DNA"/>
</dbReference>
<feature type="domain" description="RNA polymerase sigma-70 region 4" evidence="9">
    <location>
        <begin position="186"/>
        <end position="235"/>
    </location>
</feature>
<accession>A0AAU9C7G2</accession>
<dbReference type="InterPro" id="IPR013325">
    <property type="entry name" value="RNA_pol_sigma_r2"/>
</dbReference>
<dbReference type="PANTHER" id="PTHR30385:SF7">
    <property type="entry name" value="RNA POLYMERASE SIGMA FACTOR FLIA"/>
    <property type="match status" value="1"/>
</dbReference>
<reference evidence="11" key="1">
    <citation type="journal article" date="2024" name="Int. J. Syst. Evol. Microbiol.">
        <title>Methylomarinovum tepidoasis sp. nov., a moderately thermophilic methanotroph of the family Methylothermaceae isolated from a deep-sea hydrothermal field.</title>
        <authorList>
            <person name="Hirayama H."/>
            <person name="Takaki Y."/>
            <person name="Abe M."/>
            <person name="Miyazaki M."/>
            <person name="Uematsu K."/>
            <person name="Matsui Y."/>
            <person name="Takai K."/>
        </authorList>
    </citation>
    <scope>NUCLEOTIDE SEQUENCE [LARGE SCALE GENOMIC DNA]</scope>
    <source>
        <strain evidence="11">IN45</strain>
    </source>
</reference>
<dbReference type="NCBIfam" id="TIGR02479">
    <property type="entry name" value="FliA_WhiG"/>
    <property type="match status" value="1"/>
</dbReference>
<feature type="domain" description="RNA polymerase sigma-70 region 3" evidence="7">
    <location>
        <begin position="98"/>
        <end position="172"/>
    </location>
</feature>
<feature type="domain" description="RNA polymerase sigma-70 region 2" evidence="8">
    <location>
        <begin position="19"/>
        <end position="91"/>
    </location>
</feature>
<dbReference type="InterPro" id="IPR007630">
    <property type="entry name" value="RNA_pol_sigma70_r4"/>
</dbReference>
<dbReference type="InterPro" id="IPR000943">
    <property type="entry name" value="RNA_pol_sigma70"/>
</dbReference>
<keyword evidence="3 6" id="KW-0731">Sigma factor</keyword>
<dbReference type="AlphaFoldDB" id="A0AAU9C7G2"/>
<evidence type="ECO:0000313" key="10">
    <source>
        <dbReference type="EMBL" id="BCX89209.1"/>
    </source>
</evidence>
<keyword evidence="10" id="KW-0282">Flagellum</keyword>
<keyword evidence="2 6" id="KW-0805">Transcription regulation</keyword>
<comment type="function">
    <text evidence="6">Sigma factors are initiation factors that promote the attachment of RNA polymerase to specific initiation sites and are then released. This sigma factor controls the expression of flagella-related genes.</text>
</comment>
<dbReference type="PIRSF" id="PIRSF000770">
    <property type="entry name" value="RNA_pol_sigma-SigE/K"/>
    <property type="match status" value="1"/>
</dbReference>
<dbReference type="KEGG" id="meiy:MIN45_P1579"/>
<dbReference type="InterPro" id="IPR012845">
    <property type="entry name" value="RNA_pol_sigma_FliA_WhiG"/>
</dbReference>
<dbReference type="GO" id="GO:0006352">
    <property type="term" value="P:DNA-templated transcription initiation"/>
    <property type="evidence" value="ECO:0007669"/>
    <property type="project" value="UniProtKB-UniRule"/>
</dbReference>
<evidence type="ECO:0000256" key="6">
    <source>
        <dbReference type="HAMAP-Rule" id="MF_00962"/>
    </source>
</evidence>
<dbReference type="Gene3D" id="1.10.1740.10">
    <property type="match status" value="1"/>
</dbReference>
<dbReference type="SUPFAM" id="SSF88946">
    <property type="entry name" value="Sigma2 domain of RNA polymerase sigma factors"/>
    <property type="match status" value="1"/>
</dbReference>
<organism evidence="10 11">
    <name type="scientific">Methylomarinovum tepidoasis</name>
    <dbReference type="NCBI Taxonomy" id="2840183"/>
    <lineage>
        <taxon>Bacteria</taxon>
        <taxon>Pseudomonadati</taxon>
        <taxon>Pseudomonadota</taxon>
        <taxon>Gammaproteobacteria</taxon>
        <taxon>Methylococcales</taxon>
        <taxon>Methylothermaceae</taxon>
        <taxon>Methylomarinovum</taxon>
    </lineage>
</organism>
<keyword evidence="10" id="KW-0969">Cilium</keyword>
<protein>
    <recommendedName>
        <fullName evidence="6">RNA polymerase sigma factor FliA</fullName>
    </recommendedName>
    <alternativeName>
        <fullName evidence="6">RNA polymerase sigma factor for flagellar operon</fullName>
    </alternativeName>
    <alternativeName>
        <fullName evidence="6">Sigma F</fullName>
    </alternativeName>
    <alternativeName>
        <fullName evidence="6">Sigma-28</fullName>
    </alternativeName>
</protein>
<dbReference type="InterPro" id="IPR007627">
    <property type="entry name" value="RNA_pol_sigma70_r2"/>
</dbReference>
<dbReference type="InterPro" id="IPR007624">
    <property type="entry name" value="RNA_pol_sigma70_r3"/>
</dbReference>
<dbReference type="GO" id="GO:0016987">
    <property type="term" value="F:sigma factor activity"/>
    <property type="evidence" value="ECO:0007669"/>
    <property type="project" value="UniProtKB-UniRule"/>
</dbReference>
<evidence type="ECO:0000259" key="9">
    <source>
        <dbReference type="Pfam" id="PF04545"/>
    </source>
</evidence>
<dbReference type="InterPro" id="IPR028617">
    <property type="entry name" value="Sigma70_FliA"/>
</dbReference>
<dbReference type="Gene3D" id="1.20.140.160">
    <property type="match status" value="1"/>
</dbReference>
<name>A0AAU9C7G2_9GAMM</name>
<dbReference type="Pfam" id="PF04539">
    <property type="entry name" value="Sigma70_r3"/>
    <property type="match status" value="1"/>
</dbReference>
<feature type="region of interest" description="Sigma-70 factor domain-4" evidence="6">
    <location>
        <begin position="186"/>
        <end position="234"/>
    </location>
</feature>
<dbReference type="NCBIfam" id="TIGR02937">
    <property type="entry name" value="sigma70-ECF"/>
    <property type="match status" value="1"/>
</dbReference>
<evidence type="ECO:0000259" key="7">
    <source>
        <dbReference type="Pfam" id="PF04539"/>
    </source>
</evidence>
<feature type="DNA-binding region" description="H-T-H motif" evidence="6">
    <location>
        <begin position="208"/>
        <end position="227"/>
    </location>
</feature>
<comment type="subcellular location">
    <subcellularLocation>
        <location evidence="6">Cytoplasm</location>
    </subcellularLocation>
</comment>